<evidence type="ECO:0000313" key="4">
    <source>
        <dbReference type="Proteomes" id="UP000805841"/>
    </source>
</evidence>
<protein>
    <submittedName>
        <fullName evidence="3">Urea ABC transporter substrate-binding protein</fullName>
    </submittedName>
</protein>
<dbReference type="RefSeq" id="WP_190419377.1">
    <property type="nucleotide sequence ID" value="NZ_JAAOCA010000008.1"/>
</dbReference>
<sequence length="396" mass="42386">MTKTRRDFIKTSLAVAVASAMPAGLLSSTSFAAASDPVKVGILHSLTGSIAIAEVGVADAEKLAIEEINAAGGVLGRQIEVVQEDGASDNPVFAEKAQKLLVSDKVAAVFGCYTSASRKAVLPVFERYKGLLYYPTHDEGLEFSNNIMYTGADAVQSAIPAIQWLAENKGKTFFLIGSDFIYPRTTNRIARPTIAKLGGTVVGEDYFPLGSTEFSSVINKIKAAKPDAILSTIVGDSNVSFYKQLNSAGITGDNQAILALAVSEEEAIGIGRENLVGVHSCMGYFQSIDSPENQKFVAAFKARYGADRVLGDTMAAAYASVFLWKLAVEKAGSFDVPQVVAASSNLEYTAPEGQVRLHASNHRLWKHARIGKFKPDGQIDILFESPLIEPNPFPKL</sequence>
<dbReference type="InterPro" id="IPR028082">
    <property type="entry name" value="Peripla_BP_I"/>
</dbReference>
<keyword evidence="1 2" id="KW-0732">Signal</keyword>
<dbReference type="Pfam" id="PF13433">
    <property type="entry name" value="Peripla_BP_5"/>
    <property type="match status" value="1"/>
</dbReference>
<dbReference type="SUPFAM" id="SSF53822">
    <property type="entry name" value="Periplasmic binding protein-like I"/>
    <property type="match status" value="1"/>
</dbReference>
<dbReference type="NCBIfam" id="TIGR01409">
    <property type="entry name" value="TAT_signal_seq"/>
    <property type="match status" value="1"/>
</dbReference>
<organism evidence="3 4">
    <name type="scientific">Pseudomonas typographi</name>
    <dbReference type="NCBI Taxonomy" id="2715964"/>
    <lineage>
        <taxon>Bacteria</taxon>
        <taxon>Pseudomonadati</taxon>
        <taxon>Pseudomonadota</taxon>
        <taxon>Gammaproteobacteria</taxon>
        <taxon>Pseudomonadales</taxon>
        <taxon>Pseudomonadaceae</taxon>
        <taxon>Pseudomonas</taxon>
    </lineage>
</organism>
<dbReference type="InterPro" id="IPR000709">
    <property type="entry name" value="Leu_Ile_Val-bd"/>
</dbReference>
<dbReference type="CDD" id="cd06355">
    <property type="entry name" value="PBP1_FmdD-like"/>
    <property type="match status" value="1"/>
</dbReference>
<dbReference type="NCBIfam" id="TIGR03407">
    <property type="entry name" value="urea_ABC_UrtA"/>
    <property type="match status" value="1"/>
</dbReference>
<evidence type="ECO:0000256" key="1">
    <source>
        <dbReference type="ARBA" id="ARBA00022729"/>
    </source>
</evidence>
<dbReference type="PANTHER" id="PTHR47628:SF1">
    <property type="entry name" value="ALIPHATIC AMIDASE EXPRESSION-REGULATING PROTEIN"/>
    <property type="match status" value="1"/>
</dbReference>
<feature type="chain" id="PRO_5047013188" evidence="2">
    <location>
        <begin position="33"/>
        <end position="396"/>
    </location>
</feature>
<evidence type="ECO:0000313" key="3">
    <source>
        <dbReference type="EMBL" id="MBD1598752.1"/>
    </source>
</evidence>
<accession>A0ABR7Z003</accession>
<comment type="caution">
    <text evidence="3">The sequence shown here is derived from an EMBL/GenBank/DDBJ whole genome shotgun (WGS) entry which is preliminary data.</text>
</comment>
<dbReference type="InterPro" id="IPR017777">
    <property type="entry name" value="ABC_urea-bd_UrtA"/>
</dbReference>
<dbReference type="PANTHER" id="PTHR47628">
    <property type="match status" value="1"/>
</dbReference>
<keyword evidence="4" id="KW-1185">Reference proteome</keyword>
<evidence type="ECO:0000256" key="2">
    <source>
        <dbReference type="SAM" id="SignalP"/>
    </source>
</evidence>
<dbReference type="EMBL" id="JAAOCA010000008">
    <property type="protein sequence ID" value="MBD1598752.1"/>
    <property type="molecule type" value="Genomic_DNA"/>
</dbReference>
<reference evidence="3 4" key="1">
    <citation type="journal article" date="2020" name="Insects">
        <title>Bacteria Belonging to Pseudomonas typographi sp. nov. from the Bark Beetle Ips typographus Have Genomic Potential to Aid in the Host Ecology.</title>
        <authorList>
            <person name="Peral-Aranega E."/>
            <person name="Saati-Santamaria Z."/>
            <person name="Kolarik M."/>
            <person name="Rivas R."/>
            <person name="Garcia-Fraile P."/>
        </authorList>
    </citation>
    <scope>NUCLEOTIDE SEQUENCE [LARGE SCALE GENOMIC DNA]</scope>
    <source>
        <strain evidence="3 4">CA3A</strain>
    </source>
</reference>
<gene>
    <name evidence="3" type="primary">urtA</name>
    <name evidence="3" type="ORF">HAQ05_08540</name>
</gene>
<name>A0ABR7Z003_9PSED</name>
<dbReference type="InterPro" id="IPR019546">
    <property type="entry name" value="TAT_signal_bac_arc"/>
</dbReference>
<proteinExistence type="predicted"/>
<feature type="signal peptide" evidence="2">
    <location>
        <begin position="1"/>
        <end position="32"/>
    </location>
</feature>
<dbReference type="Proteomes" id="UP000805841">
    <property type="component" value="Unassembled WGS sequence"/>
</dbReference>
<dbReference type="InterPro" id="IPR006311">
    <property type="entry name" value="TAT_signal"/>
</dbReference>
<dbReference type="PRINTS" id="PR00337">
    <property type="entry name" value="LEUILEVALBP"/>
</dbReference>
<dbReference type="PROSITE" id="PS51318">
    <property type="entry name" value="TAT"/>
    <property type="match status" value="1"/>
</dbReference>
<dbReference type="Gene3D" id="3.40.50.2300">
    <property type="match status" value="2"/>
</dbReference>